<evidence type="ECO:0000256" key="1">
    <source>
        <dbReference type="SAM" id="MobiDB-lite"/>
    </source>
</evidence>
<organism evidence="2 3">
    <name type="scientific">Papiliotrema laurentii</name>
    <name type="common">Cryptococcus laurentii</name>
    <dbReference type="NCBI Taxonomy" id="5418"/>
    <lineage>
        <taxon>Eukaryota</taxon>
        <taxon>Fungi</taxon>
        <taxon>Dikarya</taxon>
        <taxon>Basidiomycota</taxon>
        <taxon>Agaricomycotina</taxon>
        <taxon>Tremellomycetes</taxon>
        <taxon>Tremellales</taxon>
        <taxon>Rhynchogastremaceae</taxon>
        <taxon>Papiliotrema</taxon>
    </lineage>
</organism>
<feature type="region of interest" description="Disordered" evidence="1">
    <location>
        <begin position="223"/>
        <end position="255"/>
    </location>
</feature>
<feature type="region of interest" description="Disordered" evidence="1">
    <location>
        <begin position="35"/>
        <end position="62"/>
    </location>
</feature>
<dbReference type="EMBL" id="JAODAN010000011">
    <property type="protein sequence ID" value="KAK1921420.1"/>
    <property type="molecule type" value="Genomic_DNA"/>
</dbReference>
<evidence type="ECO:0000313" key="3">
    <source>
        <dbReference type="Proteomes" id="UP001182556"/>
    </source>
</evidence>
<feature type="compositionally biased region" description="Low complexity" evidence="1">
    <location>
        <begin position="238"/>
        <end position="255"/>
    </location>
</feature>
<gene>
    <name evidence="2" type="ORF">DB88DRAFT_475293</name>
</gene>
<name>A0AAD9CVR4_PAPLA</name>
<protein>
    <submittedName>
        <fullName evidence="2">Uncharacterized protein</fullName>
    </submittedName>
</protein>
<accession>A0AAD9CVR4</accession>
<dbReference type="Proteomes" id="UP001182556">
    <property type="component" value="Unassembled WGS sequence"/>
</dbReference>
<feature type="compositionally biased region" description="Basic and acidic residues" evidence="1">
    <location>
        <begin position="35"/>
        <end position="49"/>
    </location>
</feature>
<sequence>MLASHVSRTLPKTPRPYEEWRRLYDFSLKREWQNALQELDKGGEPKETHTSTSETAPPEKMDLPQDSWFDKLIIHTTGGHYYSPLTKGTGEPSGLATDHKEDSKVFCVWSIESHGQAPVYKVSFEYKPCSHFEPTMSLPDEYAKIITDAFSEKISAHIASANRRCENGIPHTSGSAFTQGLSIEELKEICKDEADTFLSKKGITCADVRAHQGETSTCYTVPVRVPTDPGDRKENASPDDPSAIAYSPSSSGSATVASRSFWSRMMGLKGSRLEDEEN</sequence>
<proteinExistence type="predicted"/>
<dbReference type="AlphaFoldDB" id="A0AAD9CVR4"/>
<comment type="caution">
    <text evidence="2">The sequence shown here is derived from an EMBL/GenBank/DDBJ whole genome shotgun (WGS) entry which is preliminary data.</text>
</comment>
<evidence type="ECO:0000313" key="2">
    <source>
        <dbReference type="EMBL" id="KAK1921420.1"/>
    </source>
</evidence>
<keyword evidence="3" id="KW-1185">Reference proteome</keyword>
<reference evidence="2" key="1">
    <citation type="submission" date="2023-02" db="EMBL/GenBank/DDBJ databases">
        <title>Identification and recombinant expression of a fungal hydrolase from Papiliotrema laurentii that hydrolyzes apple cutin and clears colloidal polyester polyurethane.</title>
        <authorList>
            <consortium name="DOE Joint Genome Institute"/>
            <person name="Roman V.A."/>
            <person name="Bojanowski C."/>
            <person name="Crable B.R."/>
            <person name="Wagner D.N."/>
            <person name="Hung C.S."/>
            <person name="Nadeau L.J."/>
            <person name="Schratz L."/>
            <person name="Haridas S."/>
            <person name="Pangilinan J."/>
            <person name="Lipzen A."/>
            <person name="Na H."/>
            <person name="Yan M."/>
            <person name="Ng V."/>
            <person name="Grigoriev I.V."/>
            <person name="Spatafora J.W."/>
            <person name="Barlow D."/>
            <person name="Biffinger J."/>
            <person name="Kelley-Loughnane N."/>
            <person name="Varaljay V.A."/>
            <person name="Crookes-Goodson W.J."/>
        </authorList>
    </citation>
    <scope>NUCLEOTIDE SEQUENCE</scope>
    <source>
        <strain evidence="2">5307AH</strain>
    </source>
</reference>